<keyword evidence="7" id="KW-1015">Disulfide bond</keyword>
<keyword evidence="8" id="KW-0406">Ion transport</keyword>
<evidence type="ECO:0000256" key="9">
    <source>
        <dbReference type="SAM" id="Coils"/>
    </source>
</evidence>
<reference evidence="13" key="2">
    <citation type="submission" date="2025-09" db="UniProtKB">
        <authorList>
            <consortium name="Ensembl"/>
        </authorList>
    </citation>
    <scope>IDENTIFICATION</scope>
</reference>
<feature type="transmembrane region" description="Helical" evidence="8">
    <location>
        <begin position="140"/>
        <end position="161"/>
    </location>
</feature>
<dbReference type="GO" id="GO:0006811">
    <property type="term" value="P:monoatomic ion transport"/>
    <property type="evidence" value="ECO:0007669"/>
    <property type="project" value="UniProtKB-KW"/>
</dbReference>
<evidence type="ECO:0000313" key="13">
    <source>
        <dbReference type="Ensembl" id="ENSLLTP00000009822.1"/>
    </source>
</evidence>
<evidence type="ECO:0000256" key="1">
    <source>
        <dbReference type="ARBA" id="ARBA00004651"/>
    </source>
</evidence>
<evidence type="ECO:0000313" key="14">
    <source>
        <dbReference type="Proteomes" id="UP000694406"/>
    </source>
</evidence>
<dbReference type="GO" id="GO:0016323">
    <property type="term" value="C:basolateral plasma membrane"/>
    <property type="evidence" value="ECO:0007669"/>
    <property type="project" value="TreeGrafter"/>
</dbReference>
<evidence type="ECO:0000256" key="8">
    <source>
        <dbReference type="RuleBase" id="RU362056"/>
    </source>
</evidence>
<evidence type="ECO:0000259" key="11">
    <source>
        <dbReference type="PROSITE" id="PS50850"/>
    </source>
</evidence>
<feature type="transmembrane region" description="Helical" evidence="8">
    <location>
        <begin position="569"/>
        <end position="596"/>
    </location>
</feature>
<keyword evidence="8" id="KW-0813">Transport</keyword>
<protein>
    <recommendedName>
        <fullName evidence="8">Solute carrier organic anion transporter family member</fullName>
    </recommendedName>
</protein>
<feature type="transmembrane region" description="Helical" evidence="8">
    <location>
        <begin position="659"/>
        <end position="683"/>
    </location>
</feature>
<dbReference type="AlphaFoldDB" id="A0A8C5RXA5"/>
<evidence type="ECO:0000259" key="12">
    <source>
        <dbReference type="PROSITE" id="PS51465"/>
    </source>
</evidence>
<feature type="coiled-coil region" evidence="9">
    <location>
        <begin position="685"/>
        <end position="712"/>
    </location>
</feature>
<evidence type="ECO:0000256" key="5">
    <source>
        <dbReference type="ARBA" id="ARBA00022989"/>
    </source>
</evidence>
<dbReference type="InterPro" id="IPR020846">
    <property type="entry name" value="MFS_dom"/>
</dbReference>
<dbReference type="InterPro" id="IPR036058">
    <property type="entry name" value="Kazal_dom_sf"/>
</dbReference>
<dbReference type="InterPro" id="IPR002350">
    <property type="entry name" value="Kazal_dom"/>
</dbReference>
<dbReference type="InterPro" id="IPR004156">
    <property type="entry name" value="OATP"/>
</dbReference>
<dbReference type="GO" id="GO:0043252">
    <property type="term" value="P:sodium-independent organic anion transport"/>
    <property type="evidence" value="ECO:0007669"/>
    <property type="project" value="TreeGrafter"/>
</dbReference>
<feature type="transmembrane region" description="Helical" evidence="8">
    <location>
        <begin position="294"/>
        <end position="318"/>
    </location>
</feature>
<feature type="region of interest" description="Disordered" evidence="10">
    <location>
        <begin position="717"/>
        <end position="746"/>
    </location>
</feature>
<evidence type="ECO:0000256" key="4">
    <source>
        <dbReference type="ARBA" id="ARBA00022692"/>
    </source>
</evidence>
<keyword evidence="3" id="KW-1003">Cell membrane</keyword>
<feature type="transmembrane region" description="Helical" evidence="8">
    <location>
        <begin position="246"/>
        <end position="274"/>
    </location>
</feature>
<feature type="domain" description="Major facilitator superfamily (MFS) profile" evidence="11">
    <location>
        <begin position="74"/>
        <end position="688"/>
    </location>
</feature>
<proteinExistence type="inferred from homology"/>
<dbReference type="Pfam" id="PF07648">
    <property type="entry name" value="Kazal_2"/>
    <property type="match status" value="1"/>
</dbReference>
<reference evidence="13" key="1">
    <citation type="submission" date="2025-08" db="UniProtKB">
        <authorList>
            <consortium name="Ensembl"/>
        </authorList>
    </citation>
    <scope>IDENTIFICATION</scope>
</reference>
<feature type="transmembrane region" description="Helical" evidence="8">
    <location>
        <begin position="410"/>
        <end position="431"/>
    </location>
</feature>
<feature type="compositionally biased region" description="Basic and acidic residues" evidence="10">
    <location>
        <begin position="734"/>
        <end position="746"/>
    </location>
</feature>
<comment type="subcellular location">
    <subcellularLocation>
        <location evidence="1 8">Cell membrane</location>
        <topology evidence="1 8">Multi-pass membrane protein</topology>
    </subcellularLocation>
</comment>
<dbReference type="Proteomes" id="UP000694406">
    <property type="component" value="Unplaced"/>
</dbReference>
<dbReference type="InterPro" id="IPR036259">
    <property type="entry name" value="MFS_trans_sf"/>
</dbReference>
<dbReference type="GeneTree" id="ENSGT01150000286901"/>
<evidence type="ECO:0000256" key="6">
    <source>
        <dbReference type="ARBA" id="ARBA00023136"/>
    </source>
</evidence>
<dbReference type="PROSITE" id="PS50850">
    <property type="entry name" value="MFS"/>
    <property type="match status" value="1"/>
</dbReference>
<keyword evidence="6 8" id="KW-0472">Membrane</keyword>
<name>A0A8C5RXA5_LATLA</name>
<dbReference type="Gene3D" id="1.20.1250.20">
    <property type="entry name" value="MFS general substrate transporter like domains"/>
    <property type="match status" value="1"/>
</dbReference>
<evidence type="ECO:0000256" key="3">
    <source>
        <dbReference type="ARBA" id="ARBA00022475"/>
    </source>
</evidence>
<dbReference type="PANTHER" id="PTHR11388:SF16">
    <property type="entry name" value="SOLUTE CARRIER ORGANIC ANION TRANSPORTER FAMILY MEMBER 1A2"/>
    <property type="match status" value="1"/>
</dbReference>
<feature type="compositionally biased region" description="Polar residues" evidence="10">
    <location>
        <begin position="723"/>
        <end position="733"/>
    </location>
</feature>
<dbReference type="SUPFAM" id="SSF103473">
    <property type="entry name" value="MFS general substrate transporter"/>
    <property type="match status" value="1"/>
</dbReference>
<dbReference type="GO" id="GO:0015347">
    <property type="term" value="F:sodium-independent organic anion transmembrane transporter activity"/>
    <property type="evidence" value="ECO:0007669"/>
    <property type="project" value="TreeGrafter"/>
</dbReference>
<feature type="transmembrane region" description="Helical" evidence="8">
    <location>
        <begin position="373"/>
        <end position="395"/>
    </location>
</feature>
<dbReference type="Ensembl" id="ENSLLTT00000010193.1">
    <property type="protein sequence ID" value="ENSLLTP00000009822.1"/>
    <property type="gene ID" value="ENSLLTG00000007520.1"/>
</dbReference>
<gene>
    <name evidence="13" type="primary">SLCO1A2</name>
</gene>
<feature type="transmembrane region" description="Helical" evidence="8">
    <location>
        <begin position="62"/>
        <end position="84"/>
    </location>
</feature>
<dbReference type="SUPFAM" id="SSF100895">
    <property type="entry name" value="Kazal-type serine protease inhibitors"/>
    <property type="match status" value="1"/>
</dbReference>
<dbReference type="PROSITE" id="PS51465">
    <property type="entry name" value="KAZAL_2"/>
    <property type="match status" value="1"/>
</dbReference>
<sequence>MIASRRNSKVYIHLRKRASALPRTGSPQGMATTETVSKIEANNYKEDIPSDPKSDMKDSKKLMSACSLSKLKVFLILLYLAYLTKTMSGAYINSMLTQIERRFNIPAYLVGVINGAFEMGDLLVIVFVSYLGSKLHRPRMIGLGCAAMGLGCVLIALPHFLMGRYQYENTASTSENVSSMAVCLANQSDRFKSALLPSEECEEQEGSLMWISVLIGNIIRGIGETPITPLGISYVEDFARAENSPFYIGCLQIATVLGPLFGLMIGSYCAQLYVDIGFINLEEVMINLTDARWVGAWWLGVLVCAFANFLVAIPFCFLPKNLVKEGEENKTDVTAKRNKSLLKTENTGQAKIKLHELYKDFVPYLKSLFHNRVYMLFLCITVFQFSAWIGMITFMPKYLEQQYGISASDAIFYIGVYNLPIICAGYFFGGLMMKKFKINTYQAAHIGFWSSLIEYLIYFSAFAMFCKNSSVAGLSVSYKGIEELSYTDAYLYADCNRHCNCSTKTWDPVCGENGITYVSSCLAGCGMSNGTGKHTVLTNCSCISAPGFLLGNGSAVPGQCNRGKTCDTMLHYFLILSLICCLIYSFGAMPGYMVLIRSLKPEEKSFGVGLHSLTERLFAGIPSPIYFGAMIDTTCLKWGTKTCGGIGACRMYDTDTYRLLFLGLPSALRGVSYIPCVFILLILRKQTKDQTRQDLELEAKEEEREETDQKDMVVFRKYKDPQQETVGTTNTDLQKADEKKTCTPKQ</sequence>
<organism evidence="13 14">
    <name type="scientific">Laticauda laticaudata</name>
    <name type="common">Blue-ringed sea krait</name>
    <name type="synonym">Blue-lipped sea krait</name>
    <dbReference type="NCBI Taxonomy" id="8630"/>
    <lineage>
        <taxon>Eukaryota</taxon>
        <taxon>Metazoa</taxon>
        <taxon>Chordata</taxon>
        <taxon>Craniata</taxon>
        <taxon>Vertebrata</taxon>
        <taxon>Euteleostomi</taxon>
        <taxon>Lepidosauria</taxon>
        <taxon>Squamata</taxon>
        <taxon>Bifurcata</taxon>
        <taxon>Unidentata</taxon>
        <taxon>Episquamata</taxon>
        <taxon>Toxicofera</taxon>
        <taxon>Serpentes</taxon>
        <taxon>Colubroidea</taxon>
        <taxon>Elapidae</taxon>
        <taxon>Laticaudinae</taxon>
        <taxon>Laticauda</taxon>
    </lineage>
</organism>
<evidence type="ECO:0000256" key="2">
    <source>
        <dbReference type="ARBA" id="ARBA00009657"/>
    </source>
</evidence>
<accession>A0A8C5RXA5</accession>
<keyword evidence="4 8" id="KW-0812">Transmembrane</keyword>
<feature type="transmembrane region" description="Helical" evidence="8">
    <location>
        <begin position="105"/>
        <end position="128"/>
    </location>
</feature>
<keyword evidence="9" id="KW-0175">Coiled coil</keyword>
<evidence type="ECO:0000256" key="10">
    <source>
        <dbReference type="SAM" id="MobiDB-lite"/>
    </source>
</evidence>
<comment type="similarity">
    <text evidence="2 8">Belongs to the organo anion transporter (TC 2.A.60) family.</text>
</comment>
<feature type="domain" description="Kazal-like" evidence="12">
    <location>
        <begin position="489"/>
        <end position="544"/>
    </location>
</feature>
<dbReference type="NCBIfam" id="TIGR00805">
    <property type="entry name" value="oat"/>
    <property type="match status" value="1"/>
</dbReference>
<dbReference type="PANTHER" id="PTHR11388">
    <property type="entry name" value="ORGANIC ANION TRANSPORTER"/>
    <property type="match status" value="1"/>
</dbReference>
<keyword evidence="14" id="KW-1185">Reference proteome</keyword>
<dbReference type="GO" id="GO:0015125">
    <property type="term" value="F:bile acid transmembrane transporter activity"/>
    <property type="evidence" value="ECO:0007669"/>
    <property type="project" value="TreeGrafter"/>
</dbReference>
<comment type="caution">
    <text evidence="8">Lacks conserved residue(s) required for the propagation of feature annotation.</text>
</comment>
<dbReference type="Pfam" id="PF03137">
    <property type="entry name" value="OATP"/>
    <property type="match status" value="1"/>
</dbReference>
<evidence type="ECO:0000256" key="7">
    <source>
        <dbReference type="ARBA" id="ARBA00023157"/>
    </source>
</evidence>
<keyword evidence="5 8" id="KW-1133">Transmembrane helix</keyword>